<evidence type="ECO:0000313" key="1">
    <source>
        <dbReference type="EMBL" id="KKL74475.1"/>
    </source>
</evidence>
<reference evidence="1" key="1">
    <citation type="journal article" date="2015" name="Nature">
        <title>Complex archaea that bridge the gap between prokaryotes and eukaryotes.</title>
        <authorList>
            <person name="Spang A."/>
            <person name="Saw J.H."/>
            <person name="Jorgensen S.L."/>
            <person name="Zaremba-Niedzwiedzka K."/>
            <person name="Martijn J."/>
            <person name="Lind A.E."/>
            <person name="van Eijk R."/>
            <person name="Schleper C."/>
            <person name="Guy L."/>
            <person name="Ettema T.J."/>
        </authorList>
    </citation>
    <scope>NUCLEOTIDE SEQUENCE</scope>
</reference>
<dbReference type="InterPro" id="IPR011009">
    <property type="entry name" value="Kinase-like_dom_sf"/>
</dbReference>
<sequence>MKKTSCQDNHMLHKKLSELVDNNYIAERGIQGNVSYGKLVVEDFSSHFWVDAEDSSVKRGVYVKIPKASIKKRNVMPISEGDIKLAEEEYKSLVYLSRFWDSNDINVKFIRPLDYIRAFNAIVTERAYAGDILAVFRRFDGRRKLRAGGHSDLMNGYLFRIGTALSRFHNRSVSKEKDTLDEVVGKVEHYLSQLEPLLIKHALLNRIRAMFVEHRNKEISCHKTTNLKGLDIRNVLVDRSHRIFLLDPGRIKVDFKEADLARFLVTCKILYWGSLQFFLGYTPHPSYKRSFLHGYFNKDKRLDDILLLMIIKELLKHWCMAHTALELKRWPAPFKRFLEVTFINSFYERQLENELIKLGV</sequence>
<gene>
    <name evidence="1" type="ORF">LCGC14_2064540</name>
</gene>
<protein>
    <recommendedName>
        <fullName evidence="2">Aminoglycoside phosphotransferase domain-containing protein</fullName>
    </recommendedName>
</protein>
<dbReference type="AlphaFoldDB" id="A0A0F9GYP2"/>
<dbReference type="EMBL" id="LAZR01024640">
    <property type="protein sequence ID" value="KKL74475.1"/>
    <property type="molecule type" value="Genomic_DNA"/>
</dbReference>
<accession>A0A0F9GYP2</accession>
<organism evidence="1">
    <name type="scientific">marine sediment metagenome</name>
    <dbReference type="NCBI Taxonomy" id="412755"/>
    <lineage>
        <taxon>unclassified sequences</taxon>
        <taxon>metagenomes</taxon>
        <taxon>ecological metagenomes</taxon>
    </lineage>
</organism>
<comment type="caution">
    <text evidence="1">The sequence shown here is derived from an EMBL/GenBank/DDBJ whole genome shotgun (WGS) entry which is preliminary data.</text>
</comment>
<proteinExistence type="predicted"/>
<dbReference type="SUPFAM" id="SSF56112">
    <property type="entry name" value="Protein kinase-like (PK-like)"/>
    <property type="match status" value="1"/>
</dbReference>
<evidence type="ECO:0008006" key="2">
    <source>
        <dbReference type="Google" id="ProtNLM"/>
    </source>
</evidence>
<name>A0A0F9GYP2_9ZZZZ</name>